<keyword evidence="2" id="KW-0808">Transferase</keyword>
<reference evidence="2 4" key="1">
    <citation type="submission" date="2020-04" db="EMBL/GenBank/DDBJ databases">
        <title>Complete Genomes and Methylome analysis of CBBP consortium that reverse antibiotic-induced susceptibility to vancomycin-resistant Enterococcus faecium infection.</title>
        <authorList>
            <person name="Fomenkov A."/>
            <person name="Zhang Z."/>
            <person name="Pamer E."/>
            <person name="Roberts R.J."/>
        </authorList>
    </citation>
    <scope>NUCLEOTIDE SEQUENCE [LARGE SCALE GENOMIC DNA]</scope>
    <source>
        <strain evidence="4">CBBP</strain>
        <strain evidence="2">CBBP-1</strain>
    </source>
</reference>
<sequence>MISVVIPTYNRAQTIRMAVDSVLNQTYRDIELIIVDDASTDGTQDVVTQIADDRIRYLRLEQRSGACNARNIGALSARGEFISFQDSDDKWHLDKLEKQYQFMIDRNLDFSFCGMTRIMLEDPNRKYYYPNVDMDDNKDYFDQLLYLNRVGTQTIICKRECFEKIRFDVTLKRFQDWDFALQAARIYSIGYLRESLVDSFVQKDSISKSSLANKNAWESLYNKYKKDIQKNPTTYAKYLFRLGNEVVLFNQKVAMEYYRNSFYIKKSKEALVFFVLSSLRMKSTISKLLDYQKNHLFR</sequence>
<dbReference type="EMBL" id="CP051672">
    <property type="protein sequence ID" value="QJE26969.1"/>
    <property type="molecule type" value="Genomic_DNA"/>
</dbReference>
<reference evidence="3" key="2">
    <citation type="submission" date="2023-03" db="EMBL/GenBank/DDBJ databases">
        <title>Parabacteroides distasonis, a bacteria resistant against UC.</title>
        <authorList>
            <person name="Dai W."/>
        </authorList>
    </citation>
    <scope>NUCLEOTIDE SEQUENCE</scope>
    <source>
        <strain evidence="3">F1-28</strain>
    </source>
</reference>
<dbReference type="Proteomes" id="UP001221009">
    <property type="component" value="Chromosome"/>
</dbReference>
<dbReference type="InterPro" id="IPR050834">
    <property type="entry name" value="Glycosyltransf_2"/>
</dbReference>
<feature type="domain" description="Glycosyltransferase 2-like" evidence="1">
    <location>
        <begin position="3"/>
        <end position="130"/>
    </location>
</feature>
<dbReference type="Gene3D" id="3.90.550.10">
    <property type="entry name" value="Spore Coat Polysaccharide Biosynthesis Protein SpsA, Chain A"/>
    <property type="match status" value="1"/>
</dbReference>
<evidence type="ECO:0000313" key="4">
    <source>
        <dbReference type="Proteomes" id="UP000501982"/>
    </source>
</evidence>
<organism evidence="2 4">
    <name type="scientific">Parabacteroides distasonis</name>
    <dbReference type="NCBI Taxonomy" id="823"/>
    <lineage>
        <taxon>Bacteria</taxon>
        <taxon>Pseudomonadati</taxon>
        <taxon>Bacteroidota</taxon>
        <taxon>Bacteroidia</taxon>
        <taxon>Bacteroidales</taxon>
        <taxon>Tannerellaceae</taxon>
        <taxon>Parabacteroides</taxon>
    </lineage>
</organism>
<dbReference type="EMBL" id="CP120353">
    <property type="protein sequence ID" value="WET66196.1"/>
    <property type="molecule type" value="Genomic_DNA"/>
</dbReference>
<gene>
    <name evidence="2" type="ORF">HHO38_00875</name>
    <name evidence="3" type="ORF">P2T59_09440</name>
</gene>
<dbReference type="Proteomes" id="UP000501982">
    <property type="component" value="Chromosome"/>
</dbReference>
<evidence type="ECO:0000313" key="3">
    <source>
        <dbReference type="EMBL" id="WET66196.1"/>
    </source>
</evidence>
<dbReference type="Pfam" id="PF00535">
    <property type="entry name" value="Glycos_transf_2"/>
    <property type="match status" value="1"/>
</dbReference>
<proteinExistence type="predicted"/>
<evidence type="ECO:0000313" key="2">
    <source>
        <dbReference type="EMBL" id="QJE26969.1"/>
    </source>
</evidence>
<dbReference type="PANTHER" id="PTHR43685">
    <property type="entry name" value="GLYCOSYLTRANSFERASE"/>
    <property type="match status" value="1"/>
</dbReference>
<dbReference type="AlphaFoldDB" id="A0A174VDV0"/>
<protein>
    <submittedName>
        <fullName evidence="2">Glycosyltransferase family 2 protein</fullName>
    </submittedName>
</protein>
<dbReference type="CDD" id="cd00761">
    <property type="entry name" value="Glyco_tranf_GTA_type"/>
    <property type="match status" value="1"/>
</dbReference>
<dbReference type="SUPFAM" id="SSF53448">
    <property type="entry name" value="Nucleotide-diphospho-sugar transferases"/>
    <property type="match status" value="1"/>
</dbReference>
<dbReference type="RefSeq" id="WP_005865228.1">
    <property type="nucleotide sequence ID" value="NZ_CAXSKO010000006.1"/>
</dbReference>
<dbReference type="PANTHER" id="PTHR43685:SF11">
    <property type="entry name" value="GLYCOSYLTRANSFERASE TAGX-RELATED"/>
    <property type="match status" value="1"/>
</dbReference>
<dbReference type="InterPro" id="IPR029044">
    <property type="entry name" value="Nucleotide-diphossugar_trans"/>
</dbReference>
<dbReference type="InterPro" id="IPR001173">
    <property type="entry name" value="Glyco_trans_2-like"/>
</dbReference>
<evidence type="ECO:0000259" key="1">
    <source>
        <dbReference type="Pfam" id="PF00535"/>
    </source>
</evidence>
<dbReference type="GO" id="GO:0016740">
    <property type="term" value="F:transferase activity"/>
    <property type="evidence" value="ECO:0007669"/>
    <property type="project" value="UniProtKB-KW"/>
</dbReference>
<accession>A0A174VDV0</accession>
<name>A0A174VDV0_PARDI</name>